<sequence>MFQGYPVQGVPVQGVPVQGPGYSYSPAMQSMEHLKTVSHAEIKEEIRVVEAITAALGQEIEMANKYRIHDQYGGEIFYAVEQTDCLTRQLKQCCPDCAAWNVDLLYRGAPAFKLEKEWTATCCCFNRPTVTVRDTSGIPVGSVVDPCTCCNLVFHAKDHEGRDLVTIDGGCCQIGLCCPFPCGPCSRVHFEIQEPDGRQIGEIVKKIKCCKWMIQEDVDNYHVEFGEVGHPAAKLMVLAVAIFMDFKYFNESSRDDDGGIIGDIMESD</sequence>
<protein>
    <recommendedName>
        <fullName evidence="2">Phospholipid scramblase</fullName>
    </recommendedName>
</protein>
<dbReference type="InterPro" id="IPR005552">
    <property type="entry name" value="Scramblase"/>
</dbReference>
<name>A0ABP0RMM1_9DINO</name>
<evidence type="ECO:0000256" key="2">
    <source>
        <dbReference type="RuleBase" id="RU363116"/>
    </source>
</evidence>
<gene>
    <name evidence="3" type="ORF">SCF082_LOCUS47157</name>
</gene>
<organism evidence="3 4">
    <name type="scientific">Durusdinium trenchii</name>
    <dbReference type="NCBI Taxonomy" id="1381693"/>
    <lineage>
        <taxon>Eukaryota</taxon>
        <taxon>Sar</taxon>
        <taxon>Alveolata</taxon>
        <taxon>Dinophyceae</taxon>
        <taxon>Suessiales</taxon>
        <taxon>Symbiodiniaceae</taxon>
        <taxon>Durusdinium</taxon>
    </lineage>
</organism>
<dbReference type="Pfam" id="PF03803">
    <property type="entry name" value="Scramblase"/>
    <property type="match status" value="1"/>
</dbReference>
<reference evidence="3 4" key="1">
    <citation type="submission" date="2024-02" db="EMBL/GenBank/DDBJ databases">
        <authorList>
            <person name="Chen Y."/>
            <person name="Shah S."/>
            <person name="Dougan E. K."/>
            <person name="Thang M."/>
            <person name="Chan C."/>
        </authorList>
    </citation>
    <scope>NUCLEOTIDE SEQUENCE [LARGE SCALE GENOMIC DNA]</scope>
</reference>
<keyword evidence="4" id="KW-1185">Reference proteome</keyword>
<evidence type="ECO:0000313" key="3">
    <source>
        <dbReference type="EMBL" id="CAK9100795.1"/>
    </source>
</evidence>
<comment type="caution">
    <text evidence="3">The sequence shown here is derived from an EMBL/GenBank/DDBJ whole genome shotgun (WGS) entry which is preliminary data.</text>
</comment>
<dbReference type="Proteomes" id="UP001642464">
    <property type="component" value="Unassembled WGS sequence"/>
</dbReference>
<accession>A0ABP0RMM1</accession>
<proteinExistence type="inferred from homology"/>
<comment type="similarity">
    <text evidence="1 2">Belongs to the phospholipid scramblase family.</text>
</comment>
<evidence type="ECO:0000256" key="1">
    <source>
        <dbReference type="ARBA" id="ARBA00005350"/>
    </source>
</evidence>
<evidence type="ECO:0000313" key="4">
    <source>
        <dbReference type="Proteomes" id="UP001642464"/>
    </source>
</evidence>
<dbReference type="PANTHER" id="PTHR23248:SF9">
    <property type="entry name" value="PHOSPHOLIPID SCRAMBLASE"/>
    <property type="match status" value="1"/>
</dbReference>
<dbReference type="EMBL" id="CAXAMM010041696">
    <property type="protein sequence ID" value="CAK9100795.1"/>
    <property type="molecule type" value="Genomic_DNA"/>
</dbReference>
<dbReference type="PANTHER" id="PTHR23248">
    <property type="entry name" value="PHOSPHOLIPID SCRAMBLASE-RELATED"/>
    <property type="match status" value="1"/>
</dbReference>